<protein>
    <submittedName>
        <fullName evidence="2">Uncharacterized protein</fullName>
    </submittedName>
</protein>
<evidence type="ECO:0000313" key="3">
    <source>
        <dbReference type="Proteomes" id="UP000253741"/>
    </source>
</evidence>
<dbReference type="AlphaFoldDB" id="A0A370B4Z1"/>
<sequence>MADDDTNPLIVPVRVDALVVNRDVRKRDGQGFRRWAPNFQRLAHHLSPEPGPFQSEIPWTDPTTEEPYLKYDGVYVRWEVPAGLRHAAPRTPGGNSVFPLVPNRWLVVRHVENNPGLAAGWVVESDYLDDQNGTSATLHPVRPHPGKTEDTPYRATVTPTMLGRRQDIGPRGTPWNEPARRELKRKEMFLSSVGPGLMTFHAFQPYHQNVFSLHDELKDGNLKDIDRATVDYQVVGWHSDPGQEELLRRLKTGESPQEALAALEWTGPPAGWQPTSTAYCGRIARVAWNRAGGIPASDRPDPNPGLHKVKIAFGSGADEATAALLTASATARRESGAGDGVLLHALGRGLVDTLDEPDGDILTAQAMHRGWFEQRPGGYVWRIVDTSEEANPPGTAESVTWSGAGPDAEALLAQLNRDQDAHDTAARELAALQSRLYALWWMNGLAFLPKKPFPKDLSDALDPSKPASLAVEVARRQSALTTLLDKIPHGQDATELADSVRRYLSAKKLPAGCELRREALPPFFEAMDPTIVLGGATSHQRYRDLDDTVLVCRLPSDLKGTVKPGDPYPEPFRNRLKPGELPGIVAALLGEFVHLLANPTPELLPVWRQPWKPLLYQWTVRHWPVPFNTRSPSWEFDGATYQWKNGDAAPPLEKYGRRFLVPLPQYTMSGQLDRYAADLTGEAADSFAAACAEVKELDLLSQSTDGLTDALACRDAAPNVRPSDPWIADLVGEEFRYLPNPGPVKQGTYDASGFTQIRAGQLALTRLSVIDEFGQTLDVVLSGDAQKLKPIVADSVRPGVKRADKDYPDRLVQLPPRLLQPARLRFDFVSEHNDDEAVDLNSGTTPVCGWIVPNYVDRALLCYAPTGAPLGEVRLAQRTGDTATVSTVVQWAPLPDSNAHRLEDLRASRPHLYRFASHLLTAGPATFLALLSSTDRALAGVNPGNPYGDEVLSTLLGRPLALVRTRLGFELDGPPLADPGWKYALDWKALTEWRERIKKGIPPEMDHLAYPWPVRLGNPGQQGDGLLGYFSETAYDRLYAVATPAVPDPAGYVQAIGSGNWPRLKADSTQTTHLTLLIDPQAAVHATTDVLPVTELRLPSRFTRTAMAALRVALRLSPVLTTIRRVPTTTTRDAAGAAAGAAETGTAVPAPAAAPA</sequence>
<dbReference type="EMBL" id="QQNA01000246">
    <property type="protein sequence ID" value="RDG35164.1"/>
    <property type="molecule type" value="Genomic_DNA"/>
</dbReference>
<feature type="non-terminal residue" evidence="2">
    <location>
        <position position="1156"/>
    </location>
</feature>
<accession>A0A370B4Z1</accession>
<reference evidence="2 3" key="1">
    <citation type="submission" date="2018-07" db="EMBL/GenBank/DDBJ databases">
        <title>Streptomyces species from bats.</title>
        <authorList>
            <person name="Dunlap C."/>
        </authorList>
    </citation>
    <scope>NUCLEOTIDE SEQUENCE [LARGE SCALE GENOMIC DNA]</scope>
    <source>
        <strain evidence="2 3">AC230</strain>
    </source>
</reference>
<evidence type="ECO:0000256" key="1">
    <source>
        <dbReference type="SAM" id="MobiDB-lite"/>
    </source>
</evidence>
<gene>
    <name evidence="2" type="ORF">DVH02_26970</name>
</gene>
<dbReference type="Proteomes" id="UP000253741">
    <property type="component" value="Unassembled WGS sequence"/>
</dbReference>
<evidence type="ECO:0000313" key="2">
    <source>
        <dbReference type="EMBL" id="RDG35164.1"/>
    </source>
</evidence>
<name>A0A370B4Z1_9ACTN</name>
<organism evidence="2 3">
    <name type="scientific">Streptomyces corynorhini</name>
    <dbReference type="NCBI Taxonomy" id="2282652"/>
    <lineage>
        <taxon>Bacteria</taxon>
        <taxon>Bacillati</taxon>
        <taxon>Actinomycetota</taxon>
        <taxon>Actinomycetes</taxon>
        <taxon>Kitasatosporales</taxon>
        <taxon>Streptomycetaceae</taxon>
        <taxon>Streptomyces</taxon>
    </lineage>
</organism>
<dbReference type="RefSeq" id="WP_114626457.1">
    <property type="nucleotide sequence ID" value="NZ_QQNA01000246.1"/>
</dbReference>
<dbReference type="OrthoDB" id="6091628at2"/>
<feature type="region of interest" description="Disordered" evidence="1">
    <location>
        <begin position="1131"/>
        <end position="1156"/>
    </location>
</feature>
<comment type="caution">
    <text evidence="2">The sequence shown here is derived from an EMBL/GenBank/DDBJ whole genome shotgun (WGS) entry which is preliminary data.</text>
</comment>
<proteinExistence type="predicted"/>
<keyword evidence="3" id="KW-1185">Reference proteome</keyword>